<feature type="transmembrane region" description="Helical" evidence="1">
    <location>
        <begin position="150"/>
        <end position="173"/>
    </location>
</feature>
<evidence type="ECO:0000256" key="1">
    <source>
        <dbReference type="SAM" id="Phobius"/>
    </source>
</evidence>
<protein>
    <submittedName>
        <fullName evidence="2">Uncharacterized protein</fullName>
    </submittedName>
</protein>
<dbReference type="AlphaFoldDB" id="A0A1U9NJ65"/>
<accession>A0A1U9NJ65</accession>
<dbReference type="OrthoDB" id="9932805at2"/>
<dbReference type="RefSeq" id="WP_146660234.1">
    <property type="nucleotide sequence ID" value="NZ_CP019791.1"/>
</dbReference>
<evidence type="ECO:0000313" key="3">
    <source>
        <dbReference type="Proteomes" id="UP000189674"/>
    </source>
</evidence>
<proteinExistence type="predicted"/>
<keyword evidence="1" id="KW-1133">Transmembrane helix</keyword>
<feature type="transmembrane region" description="Helical" evidence="1">
    <location>
        <begin position="65"/>
        <end position="89"/>
    </location>
</feature>
<feature type="transmembrane region" description="Helical" evidence="1">
    <location>
        <begin position="6"/>
        <end position="26"/>
    </location>
</feature>
<dbReference type="Proteomes" id="UP000189674">
    <property type="component" value="Chromosome"/>
</dbReference>
<feature type="transmembrane region" description="Helical" evidence="1">
    <location>
        <begin position="110"/>
        <end position="130"/>
    </location>
</feature>
<dbReference type="EMBL" id="CP019791">
    <property type="protein sequence ID" value="AQT67774.1"/>
    <property type="molecule type" value="Genomic_DNA"/>
</dbReference>
<organism evidence="2 3">
    <name type="scientific">Anaerohalosphaera lusitana</name>
    <dbReference type="NCBI Taxonomy" id="1936003"/>
    <lineage>
        <taxon>Bacteria</taxon>
        <taxon>Pseudomonadati</taxon>
        <taxon>Planctomycetota</taxon>
        <taxon>Phycisphaerae</taxon>
        <taxon>Sedimentisphaerales</taxon>
        <taxon>Anaerohalosphaeraceae</taxon>
        <taxon>Anaerohalosphaera</taxon>
    </lineage>
</organism>
<keyword evidence="1" id="KW-0472">Membrane</keyword>
<gene>
    <name evidence="2" type="ORF">STSP2_00923</name>
</gene>
<keyword evidence="1" id="KW-0812">Transmembrane</keyword>
<dbReference type="KEGG" id="alus:STSP2_00923"/>
<keyword evidence="3" id="KW-1185">Reference proteome</keyword>
<dbReference type="STRING" id="1936003.STSP2_00923"/>
<sequence>MTKTKSAMFGGLAGIIVFATLLMLTIWSGNESFAKTVFLWLSFPASAFIDFLVDRDVLSVHAAIPAVFIIGLYYVLVCSILGILINMIIYWTKKAILTKTTEPAKPRLSIASMTAFVLAILSMLYGLYIIRQKPDSMGVLIEGVPKLTDMQIYLQAALVGSALIFMIIALLMIRSKHVALFGKKLAIAALLPVIIAVVATVYTAKPYLNSKDLCAQRMKMLGVHAHASHTLSGSRFQRARIRTWCDWVVGKHYDFSDKFKETGIFRCPGSDEGPCNFAINSNIRPDSADNVVLLFETAPGWNQNGGPELLDTDNHNGKGCNVLFKSGVVEFVKTEDLQSLHWE</sequence>
<feature type="transmembrane region" description="Helical" evidence="1">
    <location>
        <begin position="185"/>
        <end position="204"/>
    </location>
</feature>
<name>A0A1U9NJ65_9BACT</name>
<evidence type="ECO:0000313" key="2">
    <source>
        <dbReference type="EMBL" id="AQT67774.1"/>
    </source>
</evidence>
<reference evidence="3" key="1">
    <citation type="submission" date="2017-02" db="EMBL/GenBank/DDBJ databases">
        <title>Comparative genomics and description of representatives of a novel lineage of planctomycetes thriving in anoxic sediments.</title>
        <authorList>
            <person name="Spring S."/>
            <person name="Bunk B."/>
            <person name="Sproer C."/>
        </authorList>
    </citation>
    <scope>NUCLEOTIDE SEQUENCE [LARGE SCALE GENOMIC DNA]</scope>
    <source>
        <strain evidence="3">ST-NAGAB-D1</strain>
    </source>
</reference>